<dbReference type="GO" id="GO:0004519">
    <property type="term" value="F:endonuclease activity"/>
    <property type="evidence" value="ECO:0007669"/>
    <property type="project" value="UniProtKB-KW"/>
</dbReference>
<evidence type="ECO:0008006" key="10">
    <source>
        <dbReference type="Google" id="ProtNLM"/>
    </source>
</evidence>
<name>A0A5E6USV9_PSEFL</name>
<comment type="similarity">
    <text evidence="1">Belongs to the HicA mRNA interferase family.</text>
</comment>
<reference evidence="8 9" key="1">
    <citation type="submission" date="2019-09" db="EMBL/GenBank/DDBJ databases">
        <authorList>
            <person name="Chandra G."/>
            <person name="Truman W A."/>
        </authorList>
    </citation>
    <scope>NUCLEOTIDE SEQUENCE [LARGE SCALE GENOMIC DNA]</scope>
    <source>
        <strain evidence="8">PS662</strain>
    </source>
</reference>
<dbReference type="GO" id="GO:0003729">
    <property type="term" value="F:mRNA binding"/>
    <property type="evidence" value="ECO:0007669"/>
    <property type="project" value="InterPro"/>
</dbReference>
<evidence type="ECO:0000256" key="1">
    <source>
        <dbReference type="ARBA" id="ARBA00006620"/>
    </source>
</evidence>
<dbReference type="InterPro" id="IPR012933">
    <property type="entry name" value="HicA_mRNA_interferase"/>
</dbReference>
<evidence type="ECO:0000256" key="2">
    <source>
        <dbReference type="ARBA" id="ARBA00022649"/>
    </source>
</evidence>
<keyword evidence="2" id="KW-1277">Toxin-antitoxin system</keyword>
<evidence type="ECO:0000256" key="5">
    <source>
        <dbReference type="ARBA" id="ARBA00022801"/>
    </source>
</evidence>
<keyword evidence="7" id="KW-0346">Stress response</keyword>
<sequence length="71" mass="8006">MVQSRLLIKELQEAGWALDRIAGSHHLFTHRYNPYTIPVPHPKKDLPIGTVKSIRRRAGLYCPPASYAGDP</sequence>
<gene>
    <name evidence="8" type="ORF">PS662_03719</name>
</gene>
<evidence type="ECO:0000256" key="3">
    <source>
        <dbReference type="ARBA" id="ARBA00022722"/>
    </source>
</evidence>
<keyword evidence="6" id="KW-0694">RNA-binding</keyword>
<keyword evidence="3" id="KW-0540">Nuclease</keyword>
<evidence type="ECO:0000256" key="6">
    <source>
        <dbReference type="ARBA" id="ARBA00022884"/>
    </source>
</evidence>
<dbReference type="AlphaFoldDB" id="A0A5E6USV9"/>
<protein>
    <recommendedName>
        <fullName evidence="10">Addiction module toxin, HicA family</fullName>
    </recommendedName>
</protein>
<dbReference type="Proteomes" id="UP000326953">
    <property type="component" value="Unassembled WGS sequence"/>
</dbReference>
<proteinExistence type="inferred from homology"/>
<evidence type="ECO:0000256" key="7">
    <source>
        <dbReference type="ARBA" id="ARBA00023016"/>
    </source>
</evidence>
<dbReference type="Gene3D" id="3.30.920.30">
    <property type="entry name" value="Hypothetical protein"/>
    <property type="match status" value="1"/>
</dbReference>
<dbReference type="SUPFAM" id="SSF54786">
    <property type="entry name" value="YcfA/nrd intein domain"/>
    <property type="match status" value="1"/>
</dbReference>
<keyword evidence="4" id="KW-0255">Endonuclease</keyword>
<organism evidence="8 9">
    <name type="scientific">Pseudomonas fluorescens</name>
    <dbReference type="NCBI Taxonomy" id="294"/>
    <lineage>
        <taxon>Bacteria</taxon>
        <taxon>Pseudomonadati</taxon>
        <taxon>Pseudomonadota</taxon>
        <taxon>Gammaproteobacteria</taxon>
        <taxon>Pseudomonadales</taxon>
        <taxon>Pseudomonadaceae</taxon>
        <taxon>Pseudomonas</taxon>
    </lineage>
</organism>
<keyword evidence="5" id="KW-0378">Hydrolase</keyword>
<accession>A0A5E6USV9</accession>
<evidence type="ECO:0000313" key="8">
    <source>
        <dbReference type="EMBL" id="VVN08433.1"/>
    </source>
</evidence>
<evidence type="ECO:0000256" key="4">
    <source>
        <dbReference type="ARBA" id="ARBA00022759"/>
    </source>
</evidence>
<dbReference type="GO" id="GO:0016787">
    <property type="term" value="F:hydrolase activity"/>
    <property type="evidence" value="ECO:0007669"/>
    <property type="project" value="UniProtKB-KW"/>
</dbReference>
<evidence type="ECO:0000313" key="9">
    <source>
        <dbReference type="Proteomes" id="UP000326953"/>
    </source>
</evidence>
<dbReference type="InterPro" id="IPR038570">
    <property type="entry name" value="HicA_sf"/>
</dbReference>
<dbReference type="Pfam" id="PF07927">
    <property type="entry name" value="HicA_toxin"/>
    <property type="match status" value="1"/>
</dbReference>
<dbReference type="EMBL" id="CABVHK010000012">
    <property type="protein sequence ID" value="VVN08433.1"/>
    <property type="molecule type" value="Genomic_DNA"/>
</dbReference>